<sequence>MHRPFSAPITILALALFPGTAVAEGCLDKVRELARSQNISTDPPTASPDKAPGAPGQGTGPGVTSRDLGRSGGVIEPPATPDRSVIKPPATTDSRMPTMPDVTPKQAAPASPEAGKDGATKDRAADRTALQALLVAARAEAERGQEAGCLDALEKARKLLERAEK</sequence>
<dbReference type="EMBL" id="JAJISD010000010">
    <property type="protein sequence ID" value="MCC8431679.1"/>
    <property type="molecule type" value="Genomic_DNA"/>
</dbReference>
<name>A0ABS8L000_9HYPH</name>
<feature type="compositionally biased region" description="Polar residues" evidence="1">
    <location>
        <begin position="35"/>
        <end position="44"/>
    </location>
</feature>
<dbReference type="RefSeq" id="WP_230553097.1">
    <property type="nucleotide sequence ID" value="NZ_JAJISD010000010.1"/>
</dbReference>
<keyword evidence="2" id="KW-0732">Signal</keyword>
<protein>
    <submittedName>
        <fullName evidence="3">Uncharacterized protein</fullName>
    </submittedName>
</protein>
<organism evidence="3 4">
    <name type="scientific">Reyranella aquatilis</name>
    <dbReference type="NCBI Taxonomy" id="2035356"/>
    <lineage>
        <taxon>Bacteria</taxon>
        <taxon>Pseudomonadati</taxon>
        <taxon>Pseudomonadota</taxon>
        <taxon>Alphaproteobacteria</taxon>
        <taxon>Hyphomicrobiales</taxon>
        <taxon>Reyranellaceae</taxon>
        <taxon>Reyranella</taxon>
    </lineage>
</organism>
<keyword evidence="4" id="KW-1185">Reference proteome</keyword>
<accession>A0ABS8L000</accession>
<comment type="caution">
    <text evidence="3">The sequence shown here is derived from an EMBL/GenBank/DDBJ whole genome shotgun (WGS) entry which is preliminary data.</text>
</comment>
<evidence type="ECO:0000313" key="4">
    <source>
        <dbReference type="Proteomes" id="UP001198862"/>
    </source>
</evidence>
<proteinExistence type="predicted"/>
<evidence type="ECO:0000256" key="2">
    <source>
        <dbReference type="SAM" id="SignalP"/>
    </source>
</evidence>
<feature type="chain" id="PRO_5047213659" evidence="2">
    <location>
        <begin position="24"/>
        <end position="165"/>
    </location>
</feature>
<dbReference type="Proteomes" id="UP001198862">
    <property type="component" value="Unassembled WGS sequence"/>
</dbReference>
<feature type="region of interest" description="Disordered" evidence="1">
    <location>
        <begin position="34"/>
        <end position="122"/>
    </location>
</feature>
<reference evidence="3 4" key="1">
    <citation type="submission" date="2021-11" db="EMBL/GenBank/DDBJ databases">
        <authorList>
            <person name="Lee D.-H."/>
            <person name="Kim S.-B."/>
        </authorList>
    </citation>
    <scope>NUCLEOTIDE SEQUENCE [LARGE SCALE GENOMIC DNA]</scope>
    <source>
        <strain evidence="3 4">KCTC 52223</strain>
    </source>
</reference>
<feature type="signal peptide" evidence="2">
    <location>
        <begin position="1"/>
        <end position="23"/>
    </location>
</feature>
<gene>
    <name evidence="3" type="ORF">LJ725_22110</name>
</gene>
<evidence type="ECO:0000256" key="1">
    <source>
        <dbReference type="SAM" id="MobiDB-lite"/>
    </source>
</evidence>
<evidence type="ECO:0000313" key="3">
    <source>
        <dbReference type="EMBL" id="MCC8431679.1"/>
    </source>
</evidence>